<dbReference type="InterPro" id="IPR000843">
    <property type="entry name" value="HTH_LacI"/>
</dbReference>
<protein>
    <submittedName>
        <fullName evidence="5">LacI family transcriptional regulator</fullName>
    </submittedName>
</protein>
<evidence type="ECO:0000259" key="4">
    <source>
        <dbReference type="PROSITE" id="PS50932"/>
    </source>
</evidence>
<dbReference type="InterPro" id="IPR046335">
    <property type="entry name" value="LacI/GalR-like_sensor"/>
</dbReference>
<dbReference type="InterPro" id="IPR010982">
    <property type="entry name" value="Lambda_DNA-bd_dom_sf"/>
</dbReference>
<evidence type="ECO:0000256" key="3">
    <source>
        <dbReference type="ARBA" id="ARBA00023163"/>
    </source>
</evidence>
<keyword evidence="1" id="KW-0805">Transcription regulation</keyword>
<dbReference type="AlphaFoldDB" id="A0A9X2ITB9"/>
<feature type="domain" description="HTH lacI-type" evidence="4">
    <location>
        <begin position="11"/>
        <end position="66"/>
    </location>
</feature>
<dbReference type="SUPFAM" id="SSF53822">
    <property type="entry name" value="Periplasmic binding protein-like I"/>
    <property type="match status" value="1"/>
</dbReference>
<dbReference type="Pfam" id="PF13377">
    <property type="entry name" value="Peripla_BP_3"/>
    <property type="match status" value="1"/>
</dbReference>
<dbReference type="PANTHER" id="PTHR30146:SF153">
    <property type="entry name" value="LACTOSE OPERON REPRESSOR"/>
    <property type="match status" value="1"/>
</dbReference>
<dbReference type="RefSeq" id="WP_251944927.1">
    <property type="nucleotide sequence ID" value="NZ_JAMRYM010000025.1"/>
</dbReference>
<dbReference type="SUPFAM" id="SSF47413">
    <property type="entry name" value="lambda repressor-like DNA-binding domains"/>
    <property type="match status" value="1"/>
</dbReference>
<evidence type="ECO:0000313" key="5">
    <source>
        <dbReference type="EMBL" id="MCM6762373.1"/>
    </source>
</evidence>
<organism evidence="5 6">
    <name type="scientific">Rathayibacter rubneri</name>
    <dbReference type="NCBI Taxonomy" id="2950106"/>
    <lineage>
        <taxon>Bacteria</taxon>
        <taxon>Bacillati</taxon>
        <taxon>Actinomycetota</taxon>
        <taxon>Actinomycetes</taxon>
        <taxon>Micrococcales</taxon>
        <taxon>Microbacteriaceae</taxon>
        <taxon>Rathayibacter</taxon>
    </lineage>
</organism>
<dbReference type="Gene3D" id="3.40.50.2300">
    <property type="match status" value="2"/>
</dbReference>
<keyword evidence="2" id="KW-0238">DNA-binding</keyword>
<reference evidence="5" key="1">
    <citation type="submission" date="2022-06" db="EMBL/GenBank/DDBJ databases">
        <title>Whole genome shotgun sequencing (WGS) of Rathayibacter sp. ZW T2_19, isolated from stored onions (Allium cepa).</title>
        <authorList>
            <person name="Stoll D.A."/>
            <person name="Huch M."/>
        </authorList>
    </citation>
    <scope>NUCLEOTIDE SEQUENCE</scope>
    <source>
        <strain evidence="5">ZW T2_19</strain>
    </source>
</reference>
<comment type="caution">
    <text evidence="5">The sequence shown here is derived from an EMBL/GenBank/DDBJ whole genome shotgun (WGS) entry which is preliminary data.</text>
</comment>
<evidence type="ECO:0000256" key="1">
    <source>
        <dbReference type="ARBA" id="ARBA00023015"/>
    </source>
</evidence>
<dbReference type="EMBL" id="JAMRYM010000025">
    <property type="protein sequence ID" value="MCM6762373.1"/>
    <property type="molecule type" value="Genomic_DNA"/>
</dbReference>
<accession>A0A9X2ITB9</accession>
<dbReference type="GO" id="GO:0000976">
    <property type="term" value="F:transcription cis-regulatory region binding"/>
    <property type="evidence" value="ECO:0007669"/>
    <property type="project" value="TreeGrafter"/>
</dbReference>
<dbReference type="SMART" id="SM00354">
    <property type="entry name" value="HTH_LACI"/>
    <property type="match status" value="1"/>
</dbReference>
<keyword evidence="6" id="KW-1185">Reference proteome</keyword>
<dbReference type="InterPro" id="IPR028082">
    <property type="entry name" value="Peripla_BP_I"/>
</dbReference>
<dbReference type="Proteomes" id="UP001155240">
    <property type="component" value="Unassembled WGS sequence"/>
</dbReference>
<dbReference type="Gene3D" id="1.10.260.40">
    <property type="entry name" value="lambda repressor-like DNA-binding domains"/>
    <property type="match status" value="1"/>
</dbReference>
<name>A0A9X2ITB9_9MICO</name>
<gene>
    <name evidence="5" type="ORF">NB037_08075</name>
</gene>
<dbReference type="GO" id="GO:0003700">
    <property type="term" value="F:DNA-binding transcription factor activity"/>
    <property type="evidence" value="ECO:0007669"/>
    <property type="project" value="TreeGrafter"/>
</dbReference>
<dbReference type="CDD" id="cd06267">
    <property type="entry name" value="PBP1_LacI_sugar_binding-like"/>
    <property type="match status" value="1"/>
</dbReference>
<evidence type="ECO:0000313" key="6">
    <source>
        <dbReference type="Proteomes" id="UP001155240"/>
    </source>
</evidence>
<dbReference type="CDD" id="cd01392">
    <property type="entry name" value="HTH_LacI"/>
    <property type="match status" value="1"/>
</dbReference>
<dbReference type="PANTHER" id="PTHR30146">
    <property type="entry name" value="LACI-RELATED TRANSCRIPTIONAL REPRESSOR"/>
    <property type="match status" value="1"/>
</dbReference>
<sequence>MPARSGRSSGVTLHDVAREAGVSLATASRSLNGSQRKVAEEYRVRVLAAAQRLGYSPNLSAQAVAKGSTSTVALIVSDIADPYFSTIASGVAGAAEALGLVVTMAVTGRDPARELAVVRALRGARPRVMILAGSRFAGEDEREALVAELRSFEDAGGRVVLISQGGLPFPTVVLDNRAGARALAEALVEQGYRRFGVVAGSPAILTSHDRVQGFREGLEAHGLPLADELVVEAPFSRDGGFDGARALLAAHRDEIDLVFAVSDVMAMGVSSALREAGLEPGVDVGVAGFDDIPTVRDVHPALTTVAVPLRELGERSLAVALGDDDAPADPVATSVVLRASTPGPRAT</sequence>
<proteinExistence type="predicted"/>
<evidence type="ECO:0000256" key="2">
    <source>
        <dbReference type="ARBA" id="ARBA00023125"/>
    </source>
</evidence>
<keyword evidence="3" id="KW-0804">Transcription</keyword>
<dbReference type="PROSITE" id="PS50932">
    <property type="entry name" value="HTH_LACI_2"/>
    <property type="match status" value="1"/>
</dbReference>
<dbReference type="PRINTS" id="PR00036">
    <property type="entry name" value="HTHLACI"/>
</dbReference>
<dbReference type="Pfam" id="PF00356">
    <property type="entry name" value="LacI"/>
    <property type="match status" value="1"/>
</dbReference>